<gene>
    <name evidence="2" type="ORF">C1H76_2698</name>
</gene>
<dbReference type="Proteomes" id="UP000308133">
    <property type="component" value="Unassembled WGS sequence"/>
</dbReference>
<evidence type="ECO:0000256" key="1">
    <source>
        <dbReference type="SAM" id="MobiDB-lite"/>
    </source>
</evidence>
<name>A0A4V6DUK8_9PEZI</name>
<reference evidence="2 3" key="1">
    <citation type="submission" date="2018-02" db="EMBL/GenBank/DDBJ databases">
        <title>Draft genome sequences of Elsinoe sp., causing black scab on jojoba.</title>
        <authorList>
            <person name="Stodart B."/>
            <person name="Jeffress S."/>
            <person name="Ash G."/>
            <person name="Arun Chinnappa K."/>
        </authorList>
    </citation>
    <scope>NUCLEOTIDE SEQUENCE [LARGE SCALE GENOMIC DNA]</scope>
    <source>
        <strain evidence="2 3">Hillstone_2</strain>
    </source>
</reference>
<accession>A0A4V6DUK8</accession>
<protein>
    <submittedName>
        <fullName evidence="2">Uncharacterized protein</fullName>
    </submittedName>
</protein>
<evidence type="ECO:0000313" key="3">
    <source>
        <dbReference type="Proteomes" id="UP000308133"/>
    </source>
</evidence>
<sequence>MPPSEAKAKVIPTGYAKSLQLLKNDDPEVIGVPLSQLLETPGSRLPWAQHTDKRKILFAHASREYISNPTDLTAETINKIMTELELTYLDKYTNASGKNAFDQVVEKIMNFYSYQLPKFLPYQEYTKQWYSSDWDGNTDKPEIADPTLRKMPHREPIKTSKAAWTRQILSEARKMREKREETPASHMDEVIETVEQDQTVVFAAKVRHEPKSRSHGVVKKAVPAAVKKIAPVAKKDVAIAIKAATPVVLQEPTPAPSTKGRRTQSATPEAKGSRERFEELDAAVSTLGPVMRKTVHGQALYKSFLRARAKLNLGQAYLLVESMRLLAEGSSDEEDGDDGDDEDDENKENVQTDETDEDDEYSE</sequence>
<feature type="region of interest" description="Disordered" evidence="1">
    <location>
        <begin position="251"/>
        <end position="277"/>
    </location>
</feature>
<evidence type="ECO:0000313" key="2">
    <source>
        <dbReference type="EMBL" id="TKX25042.1"/>
    </source>
</evidence>
<dbReference type="AlphaFoldDB" id="A0A4V6DUK8"/>
<dbReference type="EMBL" id="PTQR01000033">
    <property type="protein sequence ID" value="TKX25042.1"/>
    <property type="molecule type" value="Genomic_DNA"/>
</dbReference>
<feature type="compositionally biased region" description="Acidic residues" evidence="1">
    <location>
        <begin position="330"/>
        <end position="363"/>
    </location>
</feature>
<proteinExistence type="predicted"/>
<comment type="caution">
    <text evidence="2">The sequence shown here is derived from an EMBL/GenBank/DDBJ whole genome shotgun (WGS) entry which is preliminary data.</text>
</comment>
<feature type="region of interest" description="Disordered" evidence="1">
    <location>
        <begin position="328"/>
        <end position="363"/>
    </location>
</feature>
<organism evidence="2 3">
    <name type="scientific">Elsinoe australis</name>
    <dbReference type="NCBI Taxonomy" id="40998"/>
    <lineage>
        <taxon>Eukaryota</taxon>
        <taxon>Fungi</taxon>
        <taxon>Dikarya</taxon>
        <taxon>Ascomycota</taxon>
        <taxon>Pezizomycotina</taxon>
        <taxon>Dothideomycetes</taxon>
        <taxon>Dothideomycetidae</taxon>
        <taxon>Myriangiales</taxon>
        <taxon>Elsinoaceae</taxon>
        <taxon>Elsinoe</taxon>
    </lineage>
</organism>